<dbReference type="RefSeq" id="XP_042924708.1">
    <property type="nucleotide sequence ID" value="XM_043062439.1"/>
</dbReference>
<dbReference type="GO" id="GO:0010468">
    <property type="term" value="P:regulation of gene expression"/>
    <property type="evidence" value="ECO:0000318"/>
    <property type="project" value="GO_Central"/>
</dbReference>
<keyword evidence="1" id="KW-0238">DNA-binding</keyword>
<dbReference type="PANTHER" id="PTHR15341:SF3">
    <property type="entry name" value="NUCLEAR NUCLEIC ACID-BINDING PROTEIN C1D"/>
    <property type="match status" value="1"/>
</dbReference>
<keyword evidence="4" id="KW-1185">Reference proteome</keyword>
<sequence length="316" mass="31390">MAAAGAGTSGSGAGGAAAAALELPEDVQAQLSTFRQLLGDLKAALGAAAGAVPGGGAELAGAVPDSLERARLCLALAKSVNALHHVYVRAHGRDPFTPATAGGVAVGRQELDRIRQYDKKVNRAVSEAELRGSRRALELDVAAASRFIDAAMPELSQQQRAALKRAGQAANERRGLPERKPKKARGWAGGGGRAGGADQEGEEADEQEEERQEEEEQRQGPDADATADGGEGAATVAAAAAGEAEAAVAGASQGTARRSTRSRGGAAAAVTDNATAAPTPSKGNKARGKGMAAAGGDGGAAAAAAEQFLAGFAAKG</sequence>
<name>A0A2K3DSE2_CHLRE</name>
<dbReference type="PANTHER" id="PTHR15341">
    <property type="entry name" value="SUN-COR STEROID HORMONE RECEPTOR CO-REPRESSOR"/>
    <property type="match status" value="1"/>
</dbReference>
<gene>
    <name evidence="3" type="ORF">CHLRE_05g242900v5</name>
</gene>
<dbReference type="FunCoup" id="A0A2K3DSE2">
    <property type="interactions" value="1257"/>
</dbReference>
<feature type="region of interest" description="Disordered" evidence="2">
    <location>
        <begin position="159"/>
        <end position="297"/>
    </location>
</feature>
<dbReference type="GO" id="GO:0000460">
    <property type="term" value="P:maturation of 5.8S rRNA"/>
    <property type="evidence" value="ECO:0000318"/>
    <property type="project" value="GO_Central"/>
</dbReference>
<dbReference type="OrthoDB" id="1421013at2759"/>
<keyword evidence="1" id="KW-0539">Nucleus</keyword>
<dbReference type="ExpressionAtlas" id="A0A2K3DSE2">
    <property type="expression patterns" value="baseline"/>
</dbReference>
<protein>
    <recommendedName>
        <fullName evidence="1">Nuclear nucleic acid-binding protein C1D</fullName>
    </recommendedName>
</protein>
<keyword evidence="1" id="KW-0698">rRNA processing</keyword>
<dbReference type="AlphaFoldDB" id="A0A2K3DSE2"/>
<dbReference type="KEGG" id="cre:CHLRE_05g242900v5"/>
<comment type="subcellular location">
    <subcellularLocation>
        <location evidence="1">Cytoplasm</location>
    </subcellularLocation>
    <subcellularLocation>
        <location evidence="1">Nucleus</location>
        <location evidence="1">Nucleolus</location>
    </subcellularLocation>
    <subcellularLocation>
        <location evidence="1">Nucleus</location>
    </subcellularLocation>
</comment>
<comment type="function">
    <text evidence="1">Plays a role in the recruitment of the exosome to pre-rRNA to mediate the 3'-5' end processing of the 5.8S rRNA.</text>
</comment>
<keyword evidence="1" id="KW-0694">RNA-binding</keyword>
<feature type="compositionally biased region" description="Low complexity" evidence="2">
    <location>
        <begin position="220"/>
        <end position="292"/>
    </location>
</feature>
<dbReference type="STRING" id="3055.A0A2K3DSE2"/>
<comment type="subunit">
    <text evidence="1">Monomer and homodimer.</text>
</comment>
<comment type="similarity">
    <text evidence="1">Belongs to the C1D family.</text>
</comment>
<dbReference type="EMBL" id="CM008966">
    <property type="protein sequence ID" value="PNW83449.1"/>
    <property type="molecule type" value="Genomic_DNA"/>
</dbReference>
<feature type="compositionally biased region" description="Acidic residues" evidence="2">
    <location>
        <begin position="199"/>
        <end position="216"/>
    </location>
</feature>
<evidence type="ECO:0000313" key="3">
    <source>
        <dbReference type="EMBL" id="PNW83449.1"/>
    </source>
</evidence>
<dbReference type="InterPro" id="IPR011082">
    <property type="entry name" value="Exosome-assoc_fac/DNA_repair"/>
</dbReference>
<dbReference type="Gramene" id="PNW83449">
    <property type="protein sequence ID" value="PNW83449"/>
    <property type="gene ID" value="CHLRE_05g242900v5"/>
</dbReference>
<dbReference type="Proteomes" id="UP000006906">
    <property type="component" value="Chromosome 5"/>
</dbReference>
<evidence type="ECO:0000256" key="1">
    <source>
        <dbReference type="RuleBase" id="RU368003"/>
    </source>
</evidence>
<evidence type="ECO:0000256" key="2">
    <source>
        <dbReference type="SAM" id="MobiDB-lite"/>
    </source>
</evidence>
<evidence type="ECO:0000313" key="4">
    <source>
        <dbReference type="Proteomes" id="UP000006906"/>
    </source>
</evidence>
<dbReference type="InParanoid" id="A0A2K3DSE2"/>
<dbReference type="GO" id="GO:0000178">
    <property type="term" value="C:exosome (RNase complex)"/>
    <property type="evidence" value="ECO:0000318"/>
    <property type="project" value="GO_Central"/>
</dbReference>
<organism evidence="3 4">
    <name type="scientific">Chlamydomonas reinhardtii</name>
    <name type="common">Chlamydomonas smithii</name>
    <dbReference type="NCBI Taxonomy" id="3055"/>
    <lineage>
        <taxon>Eukaryota</taxon>
        <taxon>Viridiplantae</taxon>
        <taxon>Chlorophyta</taxon>
        <taxon>core chlorophytes</taxon>
        <taxon>Chlorophyceae</taxon>
        <taxon>CS clade</taxon>
        <taxon>Chlamydomonadales</taxon>
        <taxon>Chlamydomonadaceae</taxon>
        <taxon>Chlamydomonas</taxon>
    </lineage>
</organism>
<dbReference type="GO" id="GO:0005730">
    <property type="term" value="C:nucleolus"/>
    <property type="evidence" value="ECO:0000318"/>
    <property type="project" value="GO_Central"/>
</dbReference>
<keyword evidence="1" id="KW-0963">Cytoplasm</keyword>
<accession>A0A2K3DSE2</accession>
<dbReference type="GeneID" id="5726282"/>
<proteinExistence type="inferred from homology"/>
<dbReference type="GO" id="GO:0003677">
    <property type="term" value="F:DNA binding"/>
    <property type="evidence" value="ECO:0000318"/>
    <property type="project" value="GO_Central"/>
</dbReference>
<dbReference type="PaxDb" id="3055-EDP07161"/>
<dbReference type="GO" id="GO:0005737">
    <property type="term" value="C:cytoplasm"/>
    <property type="evidence" value="ECO:0007669"/>
    <property type="project" value="UniProtKB-SubCell"/>
</dbReference>
<dbReference type="GO" id="GO:0003723">
    <property type="term" value="F:RNA binding"/>
    <property type="evidence" value="ECO:0000318"/>
    <property type="project" value="GO_Central"/>
</dbReference>
<reference evidence="3 4" key="1">
    <citation type="journal article" date="2007" name="Science">
        <title>The Chlamydomonas genome reveals the evolution of key animal and plant functions.</title>
        <authorList>
            <person name="Merchant S.S."/>
            <person name="Prochnik S.E."/>
            <person name="Vallon O."/>
            <person name="Harris E.H."/>
            <person name="Karpowicz S.J."/>
            <person name="Witman G.B."/>
            <person name="Terry A."/>
            <person name="Salamov A."/>
            <person name="Fritz-Laylin L.K."/>
            <person name="Marechal-Drouard L."/>
            <person name="Marshall W.F."/>
            <person name="Qu L.H."/>
            <person name="Nelson D.R."/>
            <person name="Sanderfoot A.A."/>
            <person name="Spalding M.H."/>
            <person name="Kapitonov V.V."/>
            <person name="Ren Q."/>
            <person name="Ferris P."/>
            <person name="Lindquist E."/>
            <person name="Shapiro H."/>
            <person name="Lucas S.M."/>
            <person name="Grimwood J."/>
            <person name="Schmutz J."/>
            <person name="Cardol P."/>
            <person name="Cerutti H."/>
            <person name="Chanfreau G."/>
            <person name="Chen C.L."/>
            <person name="Cognat V."/>
            <person name="Croft M.T."/>
            <person name="Dent R."/>
            <person name="Dutcher S."/>
            <person name="Fernandez E."/>
            <person name="Fukuzawa H."/>
            <person name="Gonzalez-Ballester D."/>
            <person name="Gonzalez-Halphen D."/>
            <person name="Hallmann A."/>
            <person name="Hanikenne M."/>
            <person name="Hippler M."/>
            <person name="Inwood W."/>
            <person name="Jabbari K."/>
            <person name="Kalanon M."/>
            <person name="Kuras R."/>
            <person name="Lefebvre P.A."/>
            <person name="Lemaire S.D."/>
            <person name="Lobanov A.V."/>
            <person name="Lohr M."/>
            <person name="Manuell A."/>
            <person name="Meier I."/>
            <person name="Mets L."/>
            <person name="Mittag M."/>
            <person name="Mittelmeier T."/>
            <person name="Moroney J.V."/>
            <person name="Moseley J."/>
            <person name="Napoli C."/>
            <person name="Nedelcu A.M."/>
            <person name="Niyogi K."/>
            <person name="Novoselov S.V."/>
            <person name="Paulsen I.T."/>
            <person name="Pazour G."/>
            <person name="Purton S."/>
            <person name="Ral J.P."/>
            <person name="Riano-Pachon D.M."/>
            <person name="Riekhof W."/>
            <person name="Rymarquis L."/>
            <person name="Schroda M."/>
            <person name="Stern D."/>
            <person name="Umen J."/>
            <person name="Willows R."/>
            <person name="Wilson N."/>
            <person name="Zimmer S.L."/>
            <person name="Allmer J."/>
            <person name="Balk J."/>
            <person name="Bisova K."/>
            <person name="Chen C.J."/>
            <person name="Elias M."/>
            <person name="Gendler K."/>
            <person name="Hauser C."/>
            <person name="Lamb M.R."/>
            <person name="Ledford H."/>
            <person name="Long J.C."/>
            <person name="Minagawa J."/>
            <person name="Page M.D."/>
            <person name="Pan J."/>
            <person name="Pootakham W."/>
            <person name="Roje S."/>
            <person name="Rose A."/>
            <person name="Stahlberg E."/>
            <person name="Terauchi A.M."/>
            <person name="Yang P."/>
            <person name="Ball S."/>
            <person name="Bowler C."/>
            <person name="Dieckmann C.L."/>
            <person name="Gladyshev V.N."/>
            <person name="Green P."/>
            <person name="Jorgensen R."/>
            <person name="Mayfield S."/>
            <person name="Mueller-Roeber B."/>
            <person name="Rajamani S."/>
            <person name="Sayre R.T."/>
            <person name="Brokstein P."/>
            <person name="Dubchak I."/>
            <person name="Goodstein D."/>
            <person name="Hornick L."/>
            <person name="Huang Y.W."/>
            <person name="Jhaveri J."/>
            <person name="Luo Y."/>
            <person name="Martinez D."/>
            <person name="Ngau W.C."/>
            <person name="Otillar B."/>
            <person name="Poliakov A."/>
            <person name="Porter A."/>
            <person name="Szajkowski L."/>
            <person name="Werner G."/>
            <person name="Zhou K."/>
            <person name="Grigoriev I.V."/>
            <person name="Rokhsar D.S."/>
            <person name="Grossman A.R."/>
        </authorList>
    </citation>
    <scope>NUCLEOTIDE SEQUENCE [LARGE SCALE GENOMIC DNA]</scope>
    <source>
        <strain evidence="4">CC-503</strain>
    </source>
</reference>